<evidence type="ECO:0000256" key="1">
    <source>
        <dbReference type="ARBA" id="ARBA00009053"/>
    </source>
</evidence>
<name>A0ABN7UWF1_GIGMA</name>
<sequence>MSEGAHPSADEDVEDFKEQDRFLPIANVARIMKRALPDNAKIAKEAKECVQECVSEFISFITSEYPFITDRCQQEKRKTINGEDILWAMQSLGFENYADALKIYLAKYRETTKIERSSANAKEKEEDVTNANDIFSQQQQHTATGFYSGTTAGQQHVFNIQQQDLLGLYQSGDSDLTNTSMMTLSNILNHPGKRKSEGDHQPKAPPMRPRKVTVTTPEKPTLYKHTMQHLAKHFSVYVNNQCVIMKVDHVDLIPKEIRIWISEKDVFESNITAPLNSTPAHPFQQVCKPVSSLNRFIGERKYTVDRIVPLFKAIQSVYREHSFDWIEVQAIDGIGSKVSSYIEIVFIEVSGGPENAILKHVKEDTEKFIKDAMFGLISLLRGYLGKGAETARNICDGLKKQTRELKKLMLSDPINNVSTIRDWIWVPKNLSMWKATEVIYEDFVYEDLNHEDLNYKD</sequence>
<evidence type="ECO:0000256" key="5">
    <source>
        <dbReference type="SAM" id="MobiDB-lite"/>
    </source>
</evidence>
<dbReference type="Proteomes" id="UP000789901">
    <property type="component" value="Unassembled WGS sequence"/>
</dbReference>
<organism evidence="7 8">
    <name type="scientific">Gigaspora margarita</name>
    <dbReference type="NCBI Taxonomy" id="4874"/>
    <lineage>
        <taxon>Eukaryota</taxon>
        <taxon>Fungi</taxon>
        <taxon>Fungi incertae sedis</taxon>
        <taxon>Mucoromycota</taxon>
        <taxon>Glomeromycotina</taxon>
        <taxon>Glomeromycetes</taxon>
        <taxon>Diversisporales</taxon>
        <taxon>Gigasporaceae</taxon>
        <taxon>Gigaspora</taxon>
    </lineage>
</organism>
<dbReference type="InterPro" id="IPR009072">
    <property type="entry name" value="Histone-fold"/>
</dbReference>
<evidence type="ECO:0000313" key="8">
    <source>
        <dbReference type="Proteomes" id="UP000789901"/>
    </source>
</evidence>
<dbReference type="SUPFAM" id="SSF47113">
    <property type="entry name" value="Histone-fold"/>
    <property type="match status" value="1"/>
</dbReference>
<reference evidence="7 8" key="1">
    <citation type="submission" date="2021-06" db="EMBL/GenBank/DDBJ databases">
        <authorList>
            <person name="Kallberg Y."/>
            <person name="Tangrot J."/>
            <person name="Rosling A."/>
        </authorList>
    </citation>
    <scope>NUCLEOTIDE SEQUENCE [LARGE SCALE GENOMIC DNA]</scope>
    <source>
        <strain evidence="7 8">120-4 pot B 10/14</strain>
    </source>
</reference>
<evidence type="ECO:0000256" key="4">
    <source>
        <dbReference type="ARBA" id="ARBA00023163"/>
    </source>
</evidence>
<evidence type="ECO:0000256" key="2">
    <source>
        <dbReference type="ARBA" id="ARBA00023015"/>
    </source>
</evidence>
<dbReference type="PANTHER" id="PTHR11064:SF9">
    <property type="entry name" value="NUCLEAR TRANSCRIPTION FACTOR Y SUBUNIT BETA"/>
    <property type="match status" value="1"/>
</dbReference>
<keyword evidence="3" id="KW-0238">DNA-binding</keyword>
<dbReference type="CDD" id="cd22907">
    <property type="entry name" value="HFD_NFYB"/>
    <property type="match status" value="1"/>
</dbReference>
<dbReference type="InterPro" id="IPR027113">
    <property type="entry name" value="Transc_fact_NFYB/HAP3"/>
</dbReference>
<keyword evidence="4" id="KW-0804">Transcription</keyword>
<comment type="caution">
    <text evidence="7">The sequence shown here is derived from an EMBL/GenBank/DDBJ whole genome shotgun (WGS) entry which is preliminary data.</text>
</comment>
<dbReference type="Pfam" id="PF00808">
    <property type="entry name" value="CBFD_NFYB_HMF"/>
    <property type="match status" value="1"/>
</dbReference>
<protein>
    <submittedName>
        <fullName evidence="7">37397_t:CDS:1</fullName>
    </submittedName>
</protein>
<dbReference type="PRINTS" id="PR00615">
    <property type="entry name" value="CCAATSUBUNTA"/>
</dbReference>
<dbReference type="PANTHER" id="PTHR11064">
    <property type="entry name" value="CCAAT-BINDING TRANSCRIPTION FACTOR-RELATED"/>
    <property type="match status" value="1"/>
</dbReference>
<comment type="similarity">
    <text evidence="1">Belongs to the NFYB/HAP3 subunit family.</text>
</comment>
<keyword evidence="8" id="KW-1185">Reference proteome</keyword>
<dbReference type="Gene3D" id="1.10.20.10">
    <property type="entry name" value="Histone, subunit A"/>
    <property type="match status" value="1"/>
</dbReference>
<evidence type="ECO:0000259" key="6">
    <source>
        <dbReference type="Pfam" id="PF00808"/>
    </source>
</evidence>
<evidence type="ECO:0000313" key="7">
    <source>
        <dbReference type="EMBL" id="CAG8685742.1"/>
    </source>
</evidence>
<gene>
    <name evidence="7" type="ORF">GMARGA_LOCUS11245</name>
</gene>
<proteinExistence type="inferred from homology"/>
<keyword evidence="2" id="KW-0805">Transcription regulation</keyword>
<accession>A0ABN7UWF1</accession>
<evidence type="ECO:0000256" key="3">
    <source>
        <dbReference type="ARBA" id="ARBA00023125"/>
    </source>
</evidence>
<feature type="domain" description="Transcription factor CBF/NF-Y/archaeal histone" evidence="6">
    <location>
        <begin position="22"/>
        <end position="89"/>
    </location>
</feature>
<feature type="region of interest" description="Disordered" evidence="5">
    <location>
        <begin position="189"/>
        <end position="213"/>
    </location>
</feature>
<dbReference type="EMBL" id="CAJVQB010006523">
    <property type="protein sequence ID" value="CAG8685742.1"/>
    <property type="molecule type" value="Genomic_DNA"/>
</dbReference>
<dbReference type="InterPro" id="IPR003958">
    <property type="entry name" value="CBFA_NFYB_domain"/>
</dbReference>